<dbReference type="AlphaFoldDB" id="A0A0F8XUT2"/>
<organism evidence="1">
    <name type="scientific">marine sediment metagenome</name>
    <dbReference type="NCBI Taxonomy" id="412755"/>
    <lineage>
        <taxon>unclassified sequences</taxon>
        <taxon>metagenomes</taxon>
        <taxon>ecological metagenomes</taxon>
    </lineage>
</organism>
<gene>
    <name evidence="1" type="ORF">LCGC14_2978450</name>
</gene>
<evidence type="ECO:0000313" key="1">
    <source>
        <dbReference type="EMBL" id="KKK65010.1"/>
    </source>
</evidence>
<accession>A0A0F8XUT2</accession>
<proteinExistence type="predicted"/>
<protein>
    <submittedName>
        <fullName evidence="1">Uncharacterized protein</fullName>
    </submittedName>
</protein>
<dbReference type="EMBL" id="LAZR01060762">
    <property type="protein sequence ID" value="KKK65010.1"/>
    <property type="molecule type" value="Genomic_DNA"/>
</dbReference>
<reference evidence="1" key="1">
    <citation type="journal article" date="2015" name="Nature">
        <title>Complex archaea that bridge the gap between prokaryotes and eukaryotes.</title>
        <authorList>
            <person name="Spang A."/>
            <person name="Saw J.H."/>
            <person name="Jorgensen S.L."/>
            <person name="Zaremba-Niedzwiedzka K."/>
            <person name="Martijn J."/>
            <person name="Lind A.E."/>
            <person name="van Eijk R."/>
            <person name="Schleper C."/>
            <person name="Guy L."/>
            <person name="Ettema T.J."/>
        </authorList>
    </citation>
    <scope>NUCLEOTIDE SEQUENCE</scope>
</reference>
<sequence length="57" mass="6837">MTELEKTMLIRAWNWCDDEDKSTEFMLQYMSDTAQVDYDAVVEFVVSHERTEEDLQL</sequence>
<name>A0A0F8XUT2_9ZZZZ</name>
<comment type="caution">
    <text evidence="1">The sequence shown here is derived from an EMBL/GenBank/DDBJ whole genome shotgun (WGS) entry which is preliminary data.</text>
</comment>